<feature type="domain" description="HDOD" evidence="1">
    <location>
        <begin position="138"/>
        <end position="304"/>
    </location>
</feature>
<dbReference type="Pfam" id="PF08668">
    <property type="entry name" value="HDOD"/>
    <property type="match status" value="1"/>
</dbReference>
<proteinExistence type="predicted"/>
<dbReference type="PROSITE" id="PS51833">
    <property type="entry name" value="HDOD"/>
    <property type="match status" value="1"/>
</dbReference>
<dbReference type="HOGENOM" id="CLU_048246_0_0_6"/>
<dbReference type="PANTHER" id="PTHR33525">
    <property type="match status" value="1"/>
</dbReference>
<dbReference type="RefSeq" id="WP_014159437.1">
    <property type="nucleotide sequence ID" value="NC_016147.2"/>
</dbReference>
<protein>
    <submittedName>
        <fullName evidence="2">Signal transduction protein</fullName>
    </submittedName>
</protein>
<dbReference type="InterPro" id="IPR014626">
    <property type="entry name" value="Sig_transdc_resp-reg_put"/>
</dbReference>
<dbReference type="PIRSF" id="PIRSF036883">
    <property type="entry name" value="RR_HD-GYP_mod"/>
    <property type="match status" value="1"/>
</dbReference>
<dbReference type="InterPro" id="IPR052340">
    <property type="entry name" value="RNase_Y/CdgJ"/>
</dbReference>
<dbReference type="OrthoDB" id="5755654at2"/>
<dbReference type="KEGG" id="psd:DSC_03030"/>
<dbReference type="eggNOG" id="COG1639">
    <property type="taxonomic scope" value="Bacteria"/>
</dbReference>
<dbReference type="Proteomes" id="UP000005870">
    <property type="component" value="Chromosome"/>
</dbReference>
<sequence length="361" mass="38468">MHIVVAGQHQQDAATLRAELVEQGLDWRVTWLPLDDGPTPLDALQAPDALVCFSADGWNRCSLLLNHAREHHPLAARFVLMDGQRDEEVMHALDVVHRVLPEPLDGAAVIEAIESMAALRDLLDDAGLKQAIERAGPLPAAPRQYLTLTRMLRDPATQAGDVVAVVSQDPALAARVLRLSNSAYYSGGREISDLRTAVIRLGQDALRQLVLASEVFSSGPGADVVRERAMSISRLSAQLLPGASAGLAGTAGLLSQVGLLLPPMQVQQGGTAVILPQGIAGAYLLGLWGLPTPIVEAVAFHQQPAQSGTVFWVTGAVHVAAALVEGHEPDTDYLRRVGRLDQLPRWRALADAQLEPVASPG</sequence>
<dbReference type="SUPFAM" id="SSF109604">
    <property type="entry name" value="HD-domain/PDEase-like"/>
    <property type="match status" value="1"/>
</dbReference>
<dbReference type="Gene3D" id="1.10.3210.10">
    <property type="entry name" value="Hypothetical protein af1432"/>
    <property type="match status" value="1"/>
</dbReference>
<evidence type="ECO:0000259" key="1">
    <source>
        <dbReference type="PROSITE" id="PS51833"/>
    </source>
</evidence>
<dbReference type="InterPro" id="IPR013976">
    <property type="entry name" value="HDOD"/>
</dbReference>
<dbReference type="AlphaFoldDB" id="G7UWE6"/>
<dbReference type="STRING" id="1045855.DSC_03030"/>
<dbReference type="EMBL" id="CP003093">
    <property type="protein sequence ID" value="AER55259.1"/>
    <property type="molecule type" value="Genomic_DNA"/>
</dbReference>
<keyword evidence="3" id="KW-1185">Reference proteome</keyword>
<gene>
    <name evidence="2" type="ordered locus">DSC_03030</name>
</gene>
<name>G7UWE6_PSEUP</name>
<evidence type="ECO:0000313" key="3">
    <source>
        <dbReference type="Proteomes" id="UP000005870"/>
    </source>
</evidence>
<organism evidence="2 3">
    <name type="scientific">Pseudoxanthomonas spadix (strain BD-a59)</name>
    <dbReference type="NCBI Taxonomy" id="1045855"/>
    <lineage>
        <taxon>Bacteria</taxon>
        <taxon>Pseudomonadati</taxon>
        <taxon>Pseudomonadota</taxon>
        <taxon>Gammaproteobacteria</taxon>
        <taxon>Lysobacterales</taxon>
        <taxon>Lysobacteraceae</taxon>
        <taxon>Pseudoxanthomonas</taxon>
    </lineage>
</organism>
<evidence type="ECO:0000313" key="2">
    <source>
        <dbReference type="EMBL" id="AER55259.1"/>
    </source>
</evidence>
<reference evidence="2 3" key="1">
    <citation type="journal article" date="2012" name="J. Bacteriol.">
        <title>Complete Genome Sequence of the BTEX-Degrading Bacterium Pseudoxanthomonas spadix BD-a59.</title>
        <authorList>
            <person name="Lee S.H."/>
            <person name="Jin H.M."/>
            <person name="Lee H.J."/>
            <person name="Kim J.M."/>
            <person name="Jeon C.O."/>
        </authorList>
    </citation>
    <scope>NUCLEOTIDE SEQUENCE [LARGE SCALE GENOMIC DNA]</scope>
    <source>
        <strain evidence="2 3">BD-a59</strain>
    </source>
</reference>
<accession>G7UWE6</accession>
<dbReference type="PANTHER" id="PTHR33525:SF6">
    <property type="entry name" value="HDOD DOMAIN-CONTAINING PROTEIN"/>
    <property type="match status" value="1"/>
</dbReference>